<dbReference type="EMBL" id="CP003379">
    <property type="protein sequence ID" value="AFL86521.1"/>
    <property type="molecule type" value="Genomic_DNA"/>
</dbReference>
<dbReference type="SMART" id="SM00448">
    <property type="entry name" value="REC"/>
    <property type="match status" value="2"/>
</dbReference>
<evidence type="ECO:0000313" key="8">
    <source>
        <dbReference type="EMBL" id="AFL86521.1"/>
    </source>
</evidence>
<protein>
    <recommendedName>
        <fullName evidence="2">histidine kinase</fullName>
        <ecNumber evidence="2">2.7.13.3</ecNumber>
    </recommendedName>
</protein>
<dbReference type="SMART" id="SM00387">
    <property type="entry name" value="HATPase_c"/>
    <property type="match status" value="2"/>
</dbReference>
<feature type="modified residue" description="4-aspartylphosphate" evidence="4">
    <location>
        <position position="511"/>
    </location>
</feature>
<dbReference type="eggNOG" id="COG0784">
    <property type="taxonomic scope" value="Bacteria"/>
</dbReference>
<keyword evidence="8" id="KW-0418">Kinase</keyword>
<proteinExistence type="predicted"/>
<evidence type="ECO:0000313" key="9">
    <source>
        <dbReference type="Proteomes" id="UP000006056"/>
    </source>
</evidence>
<dbReference type="PROSITE" id="PS50109">
    <property type="entry name" value="HIS_KIN"/>
    <property type="match status" value="1"/>
</dbReference>
<feature type="coiled-coil region" evidence="5">
    <location>
        <begin position="158"/>
        <end position="195"/>
    </location>
</feature>
<dbReference type="SUPFAM" id="SSF55874">
    <property type="entry name" value="ATPase domain of HSP90 chaperone/DNA topoisomerase II/histidine kinase"/>
    <property type="match status" value="2"/>
</dbReference>
<evidence type="ECO:0000256" key="3">
    <source>
        <dbReference type="ARBA" id="ARBA00022553"/>
    </source>
</evidence>
<keyword evidence="3 4" id="KW-0597">Phosphoprotein</keyword>
<dbReference type="Pfam" id="PF00072">
    <property type="entry name" value="Response_reg"/>
    <property type="match status" value="2"/>
</dbReference>
<feature type="domain" description="Histidine kinase" evidence="6">
    <location>
        <begin position="223"/>
        <end position="442"/>
    </location>
</feature>
<dbReference type="InterPro" id="IPR003661">
    <property type="entry name" value="HisK_dim/P_dom"/>
</dbReference>
<dbReference type="EC" id="2.7.13.3" evidence="2"/>
<evidence type="ECO:0000256" key="5">
    <source>
        <dbReference type="SAM" id="Coils"/>
    </source>
</evidence>
<evidence type="ECO:0000256" key="4">
    <source>
        <dbReference type="PROSITE-ProRule" id="PRU00169"/>
    </source>
</evidence>
<dbReference type="InterPro" id="IPR004358">
    <property type="entry name" value="Sig_transdc_His_kin-like_C"/>
</dbReference>
<dbReference type="Pfam" id="PF13581">
    <property type="entry name" value="HATPase_c_2"/>
    <property type="match status" value="1"/>
</dbReference>
<dbReference type="PANTHER" id="PTHR43547">
    <property type="entry name" value="TWO-COMPONENT HISTIDINE KINASE"/>
    <property type="match status" value="1"/>
</dbReference>
<keyword evidence="9" id="KW-1185">Reference proteome</keyword>
<dbReference type="SMART" id="SM00388">
    <property type="entry name" value="HisKA"/>
    <property type="match status" value="1"/>
</dbReference>
<feature type="domain" description="Response regulatory" evidence="7">
    <location>
        <begin position="580"/>
        <end position="696"/>
    </location>
</feature>
<sequence length="712" mass="78545">MTQQLHRLMLASERDVVSARQRGRSIAEALGFDHHDQIRIATAVSEIARNAFRYAKGGAVEFAVDPDAAMFRVGVTDTGGGIPHLDQVLGGGYKSSTGMGMGLLGTKRLMDEFNVATTPAGTSVQFGKSLPAHRRGMDGSDLQKLQGVLARQHPATAVEELQTQNRELMKTLNELRERKEELLQLNSELQDTNRGVVALYAELDERADYLRRASELKTSFLSNMSHEFRTPLNSIVALTRMLLDRMDGELNGDQEQQVRFIQRSARELSEMVDDLLDLAKVEAGRLEVKAKSFRVDELFGALRGMLRPLLADSSLNLVFQEPEELPVLFTDEQKVSQILRNFISNAIKFTPRGEVRVLARACANGEIEFDVADTGIGISPTDMNIIFEEFGQIESSLQKRVKGTGLGLPLSRKLAELLGGSVRVTSSVGEGSVFTLTLPGVYGGLAPDPEIELPDFEPGKKLILIVEDNAETSFIYARYLANAGYQAYAAPSVEYAKNILAKVQPSAVILDVMLRAETTWDFLRELKSGPQPLPVLVISIVDDERRIFGAGADAYLSKPFAPDEMIAVISRLTSPAGRVPILMIDDNEVSRYVLRGQIADTEYEVHEARDGREGIRMAATVQPAMIFLDFYMPGLNGMEVLKDLRSNDALKDIPVVLHSTKMLEPAEQEFFRANGVTVFPKQMLTTPDAAERVTELIQTVTAHYPRPGGVHV</sequence>
<gene>
    <name evidence="8" type="ordered locus">Terro_0170</name>
</gene>
<dbReference type="Gene3D" id="3.30.565.10">
    <property type="entry name" value="Histidine kinase-like ATPase, C-terminal domain"/>
    <property type="match status" value="2"/>
</dbReference>
<comment type="catalytic activity">
    <reaction evidence="1">
        <text>ATP + protein L-histidine = ADP + protein N-phospho-L-histidine.</text>
        <dbReference type="EC" id="2.7.13.3"/>
    </reaction>
</comment>
<dbReference type="eggNOG" id="COG2172">
    <property type="taxonomic scope" value="Bacteria"/>
</dbReference>
<dbReference type="SUPFAM" id="SSF47384">
    <property type="entry name" value="Homodimeric domain of signal transducing histidine kinase"/>
    <property type="match status" value="1"/>
</dbReference>
<dbReference type="RefSeq" id="WP_014784090.1">
    <property type="nucleotide sequence ID" value="NC_018014.1"/>
</dbReference>
<dbReference type="eggNOG" id="COG0745">
    <property type="taxonomic scope" value="Bacteria"/>
</dbReference>
<dbReference type="AlphaFoldDB" id="I3ZBA3"/>
<evidence type="ECO:0000256" key="2">
    <source>
        <dbReference type="ARBA" id="ARBA00012438"/>
    </source>
</evidence>
<keyword evidence="8" id="KW-0808">Transferase</keyword>
<organism evidence="8 9">
    <name type="scientific">Terriglobus roseus (strain DSM 18391 / NRRL B-41598 / KBS 63)</name>
    <dbReference type="NCBI Taxonomy" id="926566"/>
    <lineage>
        <taxon>Bacteria</taxon>
        <taxon>Pseudomonadati</taxon>
        <taxon>Acidobacteriota</taxon>
        <taxon>Terriglobia</taxon>
        <taxon>Terriglobales</taxon>
        <taxon>Acidobacteriaceae</taxon>
        <taxon>Terriglobus</taxon>
    </lineage>
</organism>
<dbReference type="STRING" id="926566.Terro_0170"/>
<reference evidence="8 9" key="1">
    <citation type="submission" date="2012-06" db="EMBL/GenBank/DDBJ databases">
        <title>Complete genome of Terriglobus roseus DSM 18391.</title>
        <authorList>
            <consortium name="US DOE Joint Genome Institute (JGI-PGF)"/>
            <person name="Lucas S."/>
            <person name="Copeland A."/>
            <person name="Lapidus A."/>
            <person name="Glavina del Rio T."/>
            <person name="Dalin E."/>
            <person name="Tice H."/>
            <person name="Bruce D."/>
            <person name="Goodwin L."/>
            <person name="Pitluck S."/>
            <person name="Peters L."/>
            <person name="Mikhailova N."/>
            <person name="Munk A.C.C."/>
            <person name="Kyrpides N."/>
            <person name="Mavromatis K."/>
            <person name="Ivanova N."/>
            <person name="Brettin T."/>
            <person name="Detter J.C."/>
            <person name="Han C."/>
            <person name="Larimer F."/>
            <person name="Land M."/>
            <person name="Hauser L."/>
            <person name="Markowitz V."/>
            <person name="Cheng J.-F."/>
            <person name="Hugenholtz P."/>
            <person name="Woyke T."/>
            <person name="Wu D."/>
            <person name="Brambilla E."/>
            <person name="Klenk H.-P."/>
            <person name="Eisen J.A."/>
        </authorList>
    </citation>
    <scope>NUCLEOTIDE SEQUENCE [LARGE SCALE GENOMIC DNA]</scope>
    <source>
        <strain evidence="9">DSM 18391 / NRRL B-41598 / KBS 63</strain>
    </source>
</reference>
<dbReference type="InterPro" id="IPR011006">
    <property type="entry name" value="CheY-like_superfamily"/>
</dbReference>
<feature type="domain" description="Response regulatory" evidence="7">
    <location>
        <begin position="462"/>
        <end position="573"/>
    </location>
</feature>
<dbReference type="InterPro" id="IPR005467">
    <property type="entry name" value="His_kinase_dom"/>
</dbReference>
<dbReference type="CDD" id="cd16934">
    <property type="entry name" value="HATPase_RsbT-like"/>
    <property type="match status" value="1"/>
</dbReference>
<feature type="modified residue" description="4-aspartylphosphate" evidence="4">
    <location>
        <position position="629"/>
    </location>
</feature>
<dbReference type="KEGG" id="trs:Terro_0170"/>
<dbReference type="Pfam" id="PF02518">
    <property type="entry name" value="HATPase_c"/>
    <property type="match status" value="1"/>
</dbReference>
<dbReference type="Proteomes" id="UP000006056">
    <property type="component" value="Chromosome"/>
</dbReference>
<accession>I3ZBA3</accession>
<name>I3ZBA3_TERRK</name>
<dbReference type="InterPro" id="IPR036890">
    <property type="entry name" value="HATPase_C_sf"/>
</dbReference>
<keyword evidence="5" id="KW-0175">Coiled coil</keyword>
<dbReference type="PROSITE" id="PS50110">
    <property type="entry name" value="RESPONSE_REGULATORY"/>
    <property type="match status" value="2"/>
</dbReference>
<dbReference type="HOGENOM" id="CLU_000445_114_76_0"/>
<dbReference type="InterPro" id="IPR001789">
    <property type="entry name" value="Sig_transdc_resp-reg_receiver"/>
</dbReference>
<dbReference type="PANTHER" id="PTHR43547:SF2">
    <property type="entry name" value="HYBRID SIGNAL TRANSDUCTION HISTIDINE KINASE C"/>
    <property type="match status" value="1"/>
</dbReference>
<dbReference type="InterPro" id="IPR003594">
    <property type="entry name" value="HATPase_dom"/>
</dbReference>
<dbReference type="OrthoDB" id="9804263at2"/>
<evidence type="ECO:0000259" key="7">
    <source>
        <dbReference type="PROSITE" id="PS50110"/>
    </source>
</evidence>
<dbReference type="CDD" id="cd16922">
    <property type="entry name" value="HATPase_EvgS-ArcB-TorS-like"/>
    <property type="match status" value="1"/>
</dbReference>
<dbReference type="SUPFAM" id="SSF52172">
    <property type="entry name" value="CheY-like"/>
    <property type="match status" value="2"/>
</dbReference>
<dbReference type="Pfam" id="PF00512">
    <property type="entry name" value="HisKA"/>
    <property type="match status" value="1"/>
</dbReference>
<dbReference type="CDD" id="cd00082">
    <property type="entry name" value="HisKA"/>
    <property type="match status" value="1"/>
</dbReference>
<evidence type="ECO:0000256" key="1">
    <source>
        <dbReference type="ARBA" id="ARBA00000085"/>
    </source>
</evidence>
<dbReference type="GO" id="GO:0000155">
    <property type="term" value="F:phosphorelay sensor kinase activity"/>
    <property type="evidence" value="ECO:0007669"/>
    <property type="project" value="InterPro"/>
</dbReference>
<evidence type="ECO:0000259" key="6">
    <source>
        <dbReference type="PROSITE" id="PS50109"/>
    </source>
</evidence>
<dbReference type="Gene3D" id="3.40.50.2300">
    <property type="match status" value="2"/>
</dbReference>
<dbReference type="PRINTS" id="PR00344">
    <property type="entry name" value="BCTRLSENSOR"/>
</dbReference>
<dbReference type="InterPro" id="IPR036097">
    <property type="entry name" value="HisK_dim/P_sf"/>
</dbReference>
<dbReference type="Gene3D" id="1.10.287.130">
    <property type="match status" value="1"/>
</dbReference>
<dbReference type="PATRIC" id="fig|926566.3.peg.173"/>
<dbReference type="eggNOG" id="COG2205">
    <property type="taxonomic scope" value="Bacteria"/>
</dbReference>